<feature type="domain" description="GGDEF" evidence="4">
    <location>
        <begin position="259"/>
        <end position="393"/>
    </location>
</feature>
<dbReference type="GO" id="GO:0052621">
    <property type="term" value="F:diguanylate cyclase activity"/>
    <property type="evidence" value="ECO:0007669"/>
    <property type="project" value="UniProtKB-EC"/>
</dbReference>
<keyword evidence="1" id="KW-0812">Transmembrane</keyword>
<dbReference type="CDD" id="cd00130">
    <property type="entry name" value="PAS"/>
    <property type="match status" value="1"/>
</dbReference>
<feature type="transmembrane region" description="Helical" evidence="1">
    <location>
        <begin position="20"/>
        <end position="36"/>
    </location>
</feature>
<dbReference type="Gene3D" id="3.30.450.20">
    <property type="entry name" value="PAS domain"/>
    <property type="match status" value="1"/>
</dbReference>
<dbReference type="InterPro" id="IPR000700">
    <property type="entry name" value="PAS-assoc_C"/>
</dbReference>
<keyword evidence="1" id="KW-0472">Membrane</keyword>
<dbReference type="InterPro" id="IPR013655">
    <property type="entry name" value="PAS_fold_3"/>
</dbReference>
<evidence type="ECO:0000313" key="6">
    <source>
        <dbReference type="Proteomes" id="UP001223547"/>
    </source>
</evidence>
<dbReference type="SMART" id="SM00086">
    <property type="entry name" value="PAC"/>
    <property type="match status" value="1"/>
</dbReference>
<dbReference type="EC" id="2.7.7.65" evidence="5"/>
<evidence type="ECO:0000259" key="4">
    <source>
        <dbReference type="PROSITE" id="PS50887"/>
    </source>
</evidence>
<dbReference type="Pfam" id="PF08447">
    <property type="entry name" value="PAS_3"/>
    <property type="match status" value="1"/>
</dbReference>
<dbReference type="RefSeq" id="WP_285368415.1">
    <property type="nucleotide sequence ID" value="NZ_JASSQD010000002.1"/>
</dbReference>
<dbReference type="InterPro" id="IPR001610">
    <property type="entry name" value="PAC"/>
</dbReference>
<dbReference type="SMART" id="SM00091">
    <property type="entry name" value="PAS"/>
    <property type="match status" value="1"/>
</dbReference>
<evidence type="ECO:0000256" key="1">
    <source>
        <dbReference type="SAM" id="Phobius"/>
    </source>
</evidence>
<dbReference type="NCBIfam" id="TIGR00254">
    <property type="entry name" value="GGDEF"/>
    <property type="match status" value="1"/>
</dbReference>
<evidence type="ECO:0000259" key="3">
    <source>
        <dbReference type="PROSITE" id="PS50113"/>
    </source>
</evidence>
<keyword evidence="6" id="KW-1185">Reference proteome</keyword>
<organism evidence="5 6">
    <name type="scientific">Marinobacter albus</name>
    <dbReference type="NCBI Taxonomy" id="3030833"/>
    <lineage>
        <taxon>Bacteria</taxon>
        <taxon>Pseudomonadati</taxon>
        <taxon>Pseudomonadota</taxon>
        <taxon>Gammaproteobacteria</taxon>
        <taxon>Pseudomonadales</taxon>
        <taxon>Marinobacteraceae</taxon>
        <taxon>Marinobacter</taxon>
    </lineage>
</organism>
<keyword evidence="1" id="KW-1133">Transmembrane helix</keyword>
<dbReference type="PANTHER" id="PTHR46663">
    <property type="entry name" value="DIGUANYLATE CYCLASE DGCT-RELATED"/>
    <property type="match status" value="1"/>
</dbReference>
<dbReference type="InterPro" id="IPR000014">
    <property type="entry name" value="PAS"/>
</dbReference>
<dbReference type="Pfam" id="PF00990">
    <property type="entry name" value="GGDEF"/>
    <property type="match status" value="1"/>
</dbReference>
<dbReference type="SUPFAM" id="SSF55785">
    <property type="entry name" value="PYP-like sensor domain (PAS domain)"/>
    <property type="match status" value="1"/>
</dbReference>
<dbReference type="EMBL" id="JASSQD010000002">
    <property type="protein sequence ID" value="MDK9558412.1"/>
    <property type="molecule type" value="Genomic_DNA"/>
</dbReference>
<feature type="domain" description="PAS" evidence="2">
    <location>
        <begin position="98"/>
        <end position="173"/>
    </location>
</feature>
<dbReference type="NCBIfam" id="TIGR00229">
    <property type="entry name" value="sensory_box"/>
    <property type="match status" value="1"/>
</dbReference>
<keyword evidence="5" id="KW-0548">Nucleotidyltransferase</keyword>
<dbReference type="PROSITE" id="PS50887">
    <property type="entry name" value="GGDEF"/>
    <property type="match status" value="1"/>
</dbReference>
<evidence type="ECO:0000259" key="2">
    <source>
        <dbReference type="PROSITE" id="PS50112"/>
    </source>
</evidence>
<dbReference type="Gene3D" id="3.30.70.270">
    <property type="match status" value="1"/>
</dbReference>
<proteinExistence type="predicted"/>
<dbReference type="InterPro" id="IPR029787">
    <property type="entry name" value="Nucleotide_cyclase"/>
</dbReference>
<sequence>MKQSNERKLPDQLLPVRRALWVALTYLLVGFAWIGFSDSLFESWFQDPETLARLQTWKGAFFILVTGLVLFVVILRQLYRDRALLRLQFAQRQALRARERQLTVLMDNLPGMAYRCRYDSQWTMLFVSDGCIDLTGYEPAALVNNRQLSFADLMDHAANERLQREVKAALDRGEPFSVEYSLIRKGGDEIWVWERGRGVVDDDGETVLEGIVLDISDRKALENELAELATRDSLTGLLNRREVSRLLEEELERARRYHRTMALLWIDFDHFKEVNDTCGHAAGDSVLKAVSALLLDSVRTVDSVGRFGGEEFVIVLPEMEVVEARETAERLRRQVASMPHPLGDGNTVPLTISIGVAVYPSHGLTAADLCAAADKAMYRAKEQGRNCVSMAELSEHVHNGA</sequence>
<dbReference type="Proteomes" id="UP001223547">
    <property type="component" value="Unassembled WGS sequence"/>
</dbReference>
<dbReference type="PROSITE" id="PS50113">
    <property type="entry name" value="PAC"/>
    <property type="match status" value="1"/>
</dbReference>
<reference evidence="5 6" key="1">
    <citation type="submission" date="2023-05" db="EMBL/GenBank/DDBJ databases">
        <title>Marinobacter albus sp. nov., a marine bacterium isolated from sand in a coastal intertidal zone of huludao.</title>
        <authorList>
            <person name="Deng T."/>
        </authorList>
    </citation>
    <scope>NUCLEOTIDE SEQUENCE [LARGE SCALE GENOMIC DNA]</scope>
    <source>
        <strain evidence="5 6">M216</strain>
    </source>
</reference>
<protein>
    <submittedName>
        <fullName evidence="5">Sensor domain-containing diguanylate cyclase</fullName>
        <ecNumber evidence="5">2.7.7.65</ecNumber>
    </submittedName>
</protein>
<dbReference type="InterPro" id="IPR043128">
    <property type="entry name" value="Rev_trsase/Diguanyl_cyclase"/>
</dbReference>
<dbReference type="SMART" id="SM00267">
    <property type="entry name" value="GGDEF"/>
    <property type="match status" value="1"/>
</dbReference>
<evidence type="ECO:0000313" key="5">
    <source>
        <dbReference type="EMBL" id="MDK9558412.1"/>
    </source>
</evidence>
<dbReference type="InterPro" id="IPR052163">
    <property type="entry name" value="DGC-Regulatory_Protein"/>
</dbReference>
<comment type="caution">
    <text evidence="5">The sequence shown here is derived from an EMBL/GenBank/DDBJ whole genome shotgun (WGS) entry which is preliminary data.</text>
</comment>
<gene>
    <name evidence="5" type="ORF">QQF73_12335</name>
</gene>
<name>A0ABT7HET4_9GAMM</name>
<dbReference type="PROSITE" id="PS50112">
    <property type="entry name" value="PAS"/>
    <property type="match status" value="1"/>
</dbReference>
<feature type="domain" description="PAC" evidence="3">
    <location>
        <begin position="176"/>
        <end position="227"/>
    </location>
</feature>
<dbReference type="PANTHER" id="PTHR46663:SF4">
    <property type="entry name" value="DIGUANYLATE CYCLASE DGCT-RELATED"/>
    <property type="match status" value="1"/>
</dbReference>
<feature type="transmembrane region" description="Helical" evidence="1">
    <location>
        <begin position="56"/>
        <end position="79"/>
    </location>
</feature>
<keyword evidence="5" id="KW-0808">Transferase</keyword>
<dbReference type="InterPro" id="IPR035965">
    <property type="entry name" value="PAS-like_dom_sf"/>
</dbReference>
<dbReference type="CDD" id="cd01949">
    <property type="entry name" value="GGDEF"/>
    <property type="match status" value="1"/>
</dbReference>
<accession>A0ABT7HET4</accession>
<dbReference type="SUPFAM" id="SSF55073">
    <property type="entry name" value="Nucleotide cyclase"/>
    <property type="match status" value="1"/>
</dbReference>
<dbReference type="InterPro" id="IPR000160">
    <property type="entry name" value="GGDEF_dom"/>
</dbReference>